<dbReference type="Gene3D" id="1.20.1330.10">
    <property type="entry name" value="f41 fragment of flagellin, N-terminal domain"/>
    <property type="match status" value="1"/>
</dbReference>
<dbReference type="EMBL" id="JAMDMX010000089">
    <property type="protein sequence ID" value="MCY9696122.1"/>
    <property type="molecule type" value="Genomic_DNA"/>
</dbReference>
<sequence>MSLRVTQNMLNSGLMRNLTSNMRRMDNLQGQLSSGRRINKPSDDPVGLSYALRYRSEYGANEQYLDNLNTAKSWMEYTDSTLDKAGQVLQRVRELTVTAANGTNSQESLDSISSEVSQLYNEMVSIGNSEFNGKFIFNGQKTDTQPYSDPNTAATTTVDTAQIQFEIGVGVRLPLNVTGDQAFGSSTDSDNIFAITKQLVTDLKNNNQTGINSALSSLDSRMTKFLSVRADVGAKMNRIEFADNRTQDTGVNLQALISKVEDADIAGTITNLKTAENVYQASLSVGAQLIRPSLVDFLK</sequence>
<dbReference type="InterPro" id="IPR013384">
    <property type="entry name" value="Flagell_FlgL"/>
</dbReference>
<keyword evidence="3" id="KW-0975">Bacterial flagellum</keyword>
<keyword evidence="6" id="KW-0282">Flagellum</keyword>
<comment type="similarity">
    <text evidence="2">Belongs to the bacterial flagellin family.</text>
</comment>
<evidence type="ECO:0000313" key="7">
    <source>
        <dbReference type="Proteomes" id="UP001527099"/>
    </source>
</evidence>
<reference evidence="6 7" key="1">
    <citation type="submission" date="2022-05" db="EMBL/GenBank/DDBJ databases">
        <title>Genome Sequencing of Bee-Associated Microbes.</title>
        <authorList>
            <person name="Dunlap C."/>
        </authorList>
    </citation>
    <scope>NUCLEOTIDE SEQUENCE [LARGE SCALE GENOMIC DNA]</scope>
    <source>
        <strain evidence="6 7">NRRL B-14421</strain>
    </source>
</reference>
<dbReference type="Proteomes" id="UP001527099">
    <property type="component" value="Unassembled WGS sequence"/>
</dbReference>
<evidence type="ECO:0000256" key="1">
    <source>
        <dbReference type="ARBA" id="ARBA00004365"/>
    </source>
</evidence>
<feature type="domain" description="Flagellin N-terminal" evidence="4">
    <location>
        <begin position="6"/>
        <end position="142"/>
    </location>
</feature>
<evidence type="ECO:0000259" key="4">
    <source>
        <dbReference type="Pfam" id="PF00669"/>
    </source>
</evidence>
<keyword evidence="6" id="KW-0966">Cell projection</keyword>
<evidence type="ECO:0000259" key="5">
    <source>
        <dbReference type="Pfam" id="PF00700"/>
    </source>
</evidence>
<dbReference type="PANTHER" id="PTHR42792:SF1">
    <property type="entry name" value="FLAGELLAR HOOK-ASSOCIATED PROTEIN 3"/>
    <property type="match status" value="1"/>
</dbReference>
<evidence type="ECO:0000313" key="6">
    <source>
        <dbReference type="EMBL" id="MCY9696122.1"/>
    </source>
</evidence>
<organism evidence="6 7">
    <name type="scientific">Paenibacillus alginolyticus</name>
    <dbReference type="NCBI Taxonomy" id="59839"/>
    <lineage>
        <taxon>Bacteria</taxon>
        <taxon>Bacillati</taxon>
        <taxon>Bacillota</taxon>
        <taxon>Bacilli</taxon>
        <taxon>Bacillales</taxon>
        <taxon>Paenibacillaceae</taxon>
        <taxon>Paenibacillus</taxon>
    </lineage>
</organism>
<evidence type="ECO:0000256" key="3">
    <source>
        <dbReference type="ARBA" id="ARBA00023143"/>
    </source>
</evidence>
<protein>
    <submittedName>
        <fullName evidence="6">Flagellar hook-associated protein FlgL</fullName>
    </submittedName>
</protein>
<dbReference type="PANTHER" id="PTHR42792">
    <property type="entry name" value="FLAGELLIN"/>
    <property type="match status" value="1"/>
</dbReference>
<name>A0ABT4GIT9_9BACL</name>
<dbReference type="InterPro" id="IPR001492">
    <property type="entry name" value="Flagellin"/>
</dbReference>
<dbReference type="InterPro" id="IPR001029">
    <property type="entry name" value="Flagellin_N"/>
</dbReference>
<proteinExistence type="inferred from homology"/>
<keyword evidence="6" id="KW-0969">Cilium</keyword>
<comment type="caution">
    <text evidence="6">The sequence shown here is derived from an EMBL/GenBank/DDBJ whole genome shotgun (WGS) entry which is preliminary data.</text>
</comment>
<evidence type="ECO:0000256" key="2">
    <source>
        <dbReference type="ARBA" id="ARBA00005709"/>
    </source>
</evidence>
<dbReference type="Pfam" id="PF00669">
    <property type="entry name" value="Flagellin_N"/>
    <property type="match status" value="1"/>
</dbReference>
<dbReference type="InterPro" id="IPR046358">
    <property type="entry name" value="Flagellin_C"/>
</dbReference>
<keyword evidence="7" id="KW-1185">Reference proteome</keyword>
<dbReference type="NCBIfam" id="TIGR02550">
    <property type="entry name" value="flagell_flgL"/>
    <property type="match status" value="1"/>
</dbReference>
<dbReference type="RefSeq" id="WP_268617282.1">
    <property type="nucleotide sequence ID" value="NZ_JAMDMX010000089.1"/>
</dbReference>
<dbReference type="SUPFAM" id="SSF64518">
    <property type="entry name" value="Phase 1 flagellin"/>
    <property type="match status" value="1"/>
</dbReference>
<feature type="domain" description="Flagellin C-terminal" evidence="5">
    <location>
        <begin position="217"/>
        <end position="298"/>
    </location>
</feature>
<dbReference type="Pfam" id="PF00700">
    <property type="entry name" value="Flagellin_C"/>
    <property type="match status" value="1"/>
</dbReference>
<comment type="subcellular location">
    <subcellularLocation>
        <location evidence="1">Bacterial flagellum</location>
    </subcellularLocation>
</comment>
<dbReference type="PRINTS" id="PR00207">
    <property type="entry name" value="FLAGELLIN"/>
</dbReference>
<accession>A0ABT4GIT9</accession>
<gene>
    <name evidence="6" type="primary">flgL</name>
    <name evidence="6" type="ORF">M5X19_24905</name>
</gene>